<dbReference type="AlphaFoldDB" id="A0A6J7BQF1"/>
<dbReference type="InterPro" id="IPR003838">
    <property type="entry name" value="ABC3_permease_C"/>
</dbReference>
<evidence type="ECO:0000256" key="4">
    <source>
        <dbReference type="ARBA" id="ARBA00022989"/>
    </source>
</evidence>
<dbReference type="PANTHER" id="PTHR30572:SF4">
    <property type="entry name" value="ABC TRANSPORTER PERMEASE YTRF"/>
    <property type="match status" value="1"/>
</dbReference>
<feature type="domain" description="MacB-like periplasmic core" evidence="9">
    <location>
        <begin position="21"/>
        <end position="244"/>
    </location>
</feature>
<dbReference type="GO" id="GO:0022857">
    <property type="term" value="F:transmembrane transporter activity"/>
    <property type="evidence" value="ECO:0007669"/>
    <property type="project" value="TreeGrafter"/>
</dbReference>
<dbReference type="Pfam" id="PF02687">
    <property type="entry name" value="FtsX"/>
    <property type="match status" value="1"/>
</dbReference>
<evidence type="ECO:0000256" key="3">
    <source>
        <dbReference type="ARBA" id="ARBA00022692"/>
    </source>
</evidence>
<feature type="transmembrane region" description="Helical" evidence="7">
    <location>
        <begin position="364"/>
        <end position="388"/>
    </location>
</feature>
<dbReference type="GO" id="GO:0005886">
    <property type="term" value="C:plasma membrane"/>
    <property type="evidence" value="ECO:0007669"/>
    <property type="project" value="UniProtKB-SubCell"/>
</dbReference>
<reference evidence="10" key="1">
    <citation type="submission" date="2020-05" db="EMBL/GenBank/DDBJ databases">
        <authorList>
            <person name="Chiriac C."/>
            <person name="Salcher M."/>
            <person name="Ghai R."/>
            <person name="Kavagutti S V."/>
        </authorList>
    </citation>
    <scope>NUCLEOTIDE SEQUENCE</scope>
</reference>
<proteinExistence type="inferred from homology"/>
<dbReference type="InterPro" id="IPR050250">
    <property type="entry name" value="Macrolide_Exporter_MacB"/>
</dbReference>
<accession>A0A6J7BQF1</accession>
<evidence type="ECO:0000259" key="9">
    <source>
        <dbReference type="Pfam" id="PF12704"/>
    </source>
</evidence>
<evidence type="ECO:0000256" key="2">
    <source>
        <dbReference type="ARBA" id="ARBA00022475"/>
    </source>
</evidence>
<feature type="transmembrane region" description="Helical" evidence="7">
    <location>
        <begin position="282"/>
        <end position="306"/>
    </location>
</feature>
<evidence type="ECO:0000256" key="7">
    <source>
        <dbReference type="SAM" id="Phobius"/>
    </source>
</evidence>
<dbReference type="EMBL" id="CAFBIZ010000008">
    <property type="protein sequence ID" value="CAB4846239.1"/>
    <property type="molecule type" value="Genomic_DNA"/>
</dbReference>
<comment type="subcellular location">
    <subcellularLocation>
        <location evidence="1">Cell membrane</location>
        <topology evidence="1">Multi-pass membrane protein</topology>
    </subcellularLocation>
</comment>
<evidence type="ECO:0000256" key="1">
    <source>
        <dbReference type="ARBA" id="ARBA00004651"/>
    </source>
</evidence>
<sequence>MSYVEALRLALRRLRTNALRTGLTSLGVIIGVASLVALIGVGEGTQTALTKQIAGLGTNLLSVNAGGSLVGGIRGAAGSSSTLSLTDATAIAALPGVLAVAPEMAVPNVVIVSGRANTTTSMTGTTPAEQTVRAYEIQTGSFISDLAVAKGLRVAVLGPTTVTNLNLTPVEVVGSTVTIDGIPFTVIGVTQPKGGSGFSNPDDVVFTPISAVQSRFTGASSLRTVGVSVADPNNIAYVTSEIQATLRLRHALASTASDDFTMVSQNQLLSVASSTTATIRNFLIGIAAIALVVGGIGIANTMLVSVRERVREIGTRKAIGARRRDIGRQFLVEAVIVTLGGAVVGVLLGMAVTGPVGSAVSVPAVPTLGGIALAFGSALVVGIVAGYLPARQASRLDPVEALRYE</sequence>
<evidence type="ECO:0000256" key="5">
    <source>
        <dbReference type="ARBA" id="ARBA00023136"/>
    </source>
</evidence>
<keyword evidence="4 7" id="KW-1133">Transmembrane helix</keyword>
<comment type="similarity">
    <text evidence="6">Belongs to the ABC-4 integral membrane protein family.</text>
</comment>
<evidence type="ECO:0000259" key="8">
    <source>
        <dbReference type="Pfam" id="PF02687"/>
    </source>
</evidence>
<keyword evidence="5 7" id="KW-0472">Membrane</keyword>
<dbReference type="Pfam" id="PF12704">
    <property type="entry name" value="MacB_PCD"/>
    <property type="match status" value="1"/>
</dbReference>
<organism evidence="10">
    <name type="scientific">freshwater metagenome</name>
    <dbReference type="NCBI Taxonomy" id="449393"/>
    <lineage>
        <taxon>unclassified sequences</taxon>
        <taxon>metagenomes</taxon>
        <taxon>ecological metagenomes</taxon>
    </lineage>
</organism>
<dbReference type="InterPro" id="IPR025857">
    <property type="entry name" value="MacB_PCD"/>
</dbReference>
<evidence type="ECO:0000256" key="6">
    <source>
        <dbReference type="ARBA" id="ARBA00038076"/>
    </source>
</evidence>
<name>A0A6J7BQF1_9ZZZZ</name>
<keyword evidence="2" id="KW-1003">Cell membrane</keyword>
<protein>
    <submittedName>
        <fullName evidence="10">Unannotated protein</fullName>
    </submittedName>
</protein>
<feature type="transmembrane region" description="Helical" evidence="7">
    <location>
        <begin position="21"/>
        <end position="42"/>
    </location>
</feature>
<dbReference type="PANTHER" id="PTHR30572">
    <property type="entry name" value="MEMBRANE COMPONENT OF TRANSPORTER-RELATED"/>
    <property type="match status" value="1"/>
</dbReference>
<keyword evidence="3 7" id="KW-0812">Transmembrane</keyword>
<feature type="transmembrane region" description="Helical" evidence="7">
    <location>
        <begin position="330"/>
        <end position="352"/>
    </location>
</feature>
<evidence type="ECO:0000313" key="10">
    <source>
        <dbReference type="EMBL" id="CAB4846239.1"/>
    </source>
</evidence>
<gene>
    <name evidence="10" type="ORF">UFOPK3268_00131</name>
</gene>
<feature type="domain" description="ABC3 transporter permease C-terminal" evidence="8">
    <location>
        <begin position="286"/>
        <end position="398"/>
    </location>
</feature>